<evidence type="ECO:0000313" key="7">
    <source>
        <dbReference type="Proteomes" id="UP000572817"/>
    </source>
</evidence>
<feature type="compositionally biased region" description="Basic and acidic residues" evidence="4">
    <location>
        <begin position="289"/>
        <end position="298"/>
    </location>
</feature>
<organism evidence="6 7">
    <name type="scientific">Botryosphaeria dothidea</name>
    <dbReference type="NCBI Taxonomy" id="55169"/>
    <lineage>
        <taxon>Eukaryota</taxon>
        <taxon>Fungi</taxon>
        <taxon>Dikarya</taxon>
        <taxon>Ascomycota</taxon>
        <taxon>Pezizomycotina</taxon>
        <taxon>Dothideomycetes</taxon>
        <taxon>Dothideomycetes incertae sedis</taxon>
        <taxon>Botryosphaeriales</taxon>
        <taxon>Botryosphaeriaceae</taxon>
        <taxon>Botryosphaeria</taxon>
    </lineage>
</organism>
<dbReference type="GO" id="GO:0006508">
    <property type="term" value="P:proteolysis"/>
    <property type="evidence" value="ECO:0007669"/>
    <property type="project" value="UniProtKB-KW"/>
</dbReference>
<keyword evidence="2" id="KW-0645">Protease</keyword>
<reference evidence="6" key="1">
    <citation type="submission" date="2020-04" db="EMBL/GenBank/DDBJ databases">
        <title>Genome Assembly and Annotation of Botryosphaeria dothidea sdau 11-99, a Latent Pathogen of Apple Fruit Ring Rot in China.</title>
        <authorList>
            <person name="Yu C."/>
            <person name="Diao Y."/>
            <person name="Lu Q."/>
            <person name="Zhao J."/>
            <person name="Cui S."/>
            <person name="Peng C."/>
            <person name="He B."/>
            <person name="Liu H."/>
        </authorList>
    </citation>
    <scope>NUCLEOTIDE SEQUENCE [LARGE SCALE GENOMIC DNA]</scope>
    <source>
        <strain evidence="6">Sdau11-99</strain>
    </source>
</reference>
<keyword evidence="7" id="KW-1185">Reference proteome</keyword>
<dbReference type="SUPFAM" id="SSF54001">
    <property type="entry name" value="Cysteine proteinases"/>
    <property type="match status" value="1"/>
</dbReference>
<dbReference type="Pfam" id="PF02902">
    <property type="entry name" value="Peptidase_C48"/>
    <property type="match status" value="1"/>
</dbReference>
<feature type="compositionally biased region" description="Basic residues" evidence="4">
    <location>
        <begin position="152"/>
        <end position="166"/>
    </location>
</feature>
<evidence type="ECO:0000259" key="5">
    <source>
        <dbReference type="Pfam" id="PF02902"/>
    </source>
</evidence>
<evidence type="ECO:0000256" key="2">
    <source>
        <dbReference type="ARBA" id="ARBA00022670"/>
    </source>
</evidence>
<gene>
    <name evidence="6" type="ORF">GTA08_BOTSDO13049</name>
</gene>
<name>A0A8H4J226_9PEZI</name>
<dbReference type="InterPro" id="IPR003653">
    <property type="entry name" value="Peptidase_C48_C"/>
</dbReference>
<feature type="compositionally biased region" description="Pro residues" evidence="4">
    <location>
        <begin position="313"/>
        <end position="332"/>
    </location>
</feature>
<protein>
    <recommendedName>
        <fullName evidence="5">Ubiquitin-like protease family profile domain-containing protein</fullName>
    </recommendedName>
</protein>
<dbReference type="OrthoDB" id="5071693at2759"/>
<evidence type="ECO:0000256" key="1">
    <source>
        <dbReference type="ARBA" id="ARBA00005234"/>
    </source>
</evidence>
<dbReference type="GO" id="GO:0019783">
    <property type="term" value="F:ubiquitin-like protein peptidase activity"/>
    <property type="evidence" value="ECO:0007669"/>
    <property type="project" value="UniProtKB-ARBA"/>
</dbReference>
<dbReference type="Gene3D" id="3.40.395.10">
    <property type="entry name" value="Adenoviral Proteinase, Chain A"/>
    <property type="match status" value="1"/>
</dbReference>
<accession>A0A8H4J226</accession>
<keyword evidence="3" id="KW-0378">Hydrolase</keyword>
<comment type="similarity">
    <text evidence="1">Belongs to the peptidase C48 family.</text>
</comment>
<proteinExistence type="inferred from homology"/>
<comment type="caution">
    <text evidence="6">The sequence shown here is derived from an EMBL/GenBank/DDBJ whole genome shotgun (WGS) entry which is preliminary data.</text>
</comment>
<feature type="region of interest" description="Disordered" evidence="4">
    <location>
        <begin position="149"/>
        <end position="223"/>
    </location>
</feature>
<dbReference type="InterPro" id="IPR038765">
    <property type="entry name" value="Papain-like_cys_pep_sf"/>
</dbReference>
<feature type="compositionally biased region" description="Polar residues" evidence="4">
    <location>
        <begin position="334"/>
        <end position="344"/>
    </location>
</feature>
<feature type="compositionally biased region" description="Basic and acidic residues" evidence="4">
    <location>
        <begin position="167"/>
        <end position="186"/>
    </location>
</feature>
<dbReference type="Proteomes" id="UP000572817">
    <property type="component" value="Unassembled WGS sequence"/>
</dbReference>
<feature type="domain" description="Ubiquitin-like protease family profile" evidence="5">
    <location>
        <begin position="474"/>
        <end position="571"/>
    </location>
</feature>
<dbReference type="EMBL" id="WWBZ02000010">
    <property type="protein sequence ID" value="KAF4311341.1"/>
    <property type="molecule type" value="Genomic_DNA"/>
</dbReference>
<evidence type="ECO:0000313" key="6">
    <source>
        <dbReference type="EMBL" id="KAF4311341.1"/>
    </source>
</evidence>
<sequence length="785" mass="85860">MSAEALPPEVEAALAPIDAIAAETHAHNIKPATLLARLWPETRKLIFIAEATFGRTRTRIHSLVASPWKLGVGEILSAFDETVLSSEDFLSNLYDFSTSGASWEDAHKAIVQASESRRSGTGRRPGISLDRVFVPQDVRDAAAATTPDGVVFRKKTRSQPKKTKGKKAAEREERQEVSPPRTDHRSPRTPSPASTRKRARSPSTGPPRRCRARSASLEVARGRPSDMIDELNIFGADGFSDTDDQNSASKESSVTRDGLSNFGDDSDVSFNDDSGLNFDDEAPFLPRPSGEEGHDQPTKTRASLFAPRKRPPPHTPPPHTPPPHTLPRPFPNPTGESIGSVTQSHIEEPPEKTLRSFDLSQGYSGVQSVPVAVQPTPAAHSATKPSHSRPPIPDAPTPQLSKDKLVDVTSTELRKTEGIPDEEAQVASALHQLSGLNWMGNTAIFQVLKRFAPPNIAFFDLGDPLAAGSRTWGDWIKNRHYHVRDATNVFIPLHLRQQKHWILLHIDLTETRVTTYNSMKALKPYIDIHEASRAIVTSLGLQWDTSWKTCDAVQALQQVDGDFVNCGVFVLIHCIYIAAKRNIPSQTDAGLWRFLFSAAVQADNGPHSYLPLDSSTIDSPLGSERHLAATNLCKSLSMKLALANEASQVLASVSSKTAEDTRKRDLEKVESDLTHWESVLDKASQNNTSCPDDDTALKQLLEGFISSAAARKKTLESELGNYRTHTEAIRPAVVAAGRTCDAARSRLEEVQQITAEAAQLMQTERTDLRAALRGLEAYMGAAGLL</sequence>
<evidence type="ECO:0000256" key="3">
    <source>
        <dbReference type="ARBA" id="ARBA00022801"/>
    </source>
</evidence>
<dbReference type="AlphaFoldDB" id="A0A8H4J226"/>
<evidence type="ECO:0000256" key="4">
    <source>
        <dbReference type="SAM" id="MobiDB-lite"/>
    </source>
</evidence>
<feature type="region of interest" description="Disordered" evidence="4">
    <location>
        <begin position="376"/>
        <end position="401"/>
    </location>
</feature>
<feature type="region of interest" description="Disordered" evidence="4">
    <location>
        <begin position="236"/>
        <end position="349"/>
    </location>
</feature>
<dbReference type="GO" id="GO:0008234">
    <property type="term" value="F:cysteine-type peptidase activity"/>
    <property type="evidence" value="ECO:0007669"/>
    <property type="project" value="InterPro"/>
</dbReference>